<evidence type="ECO:0000259" key="1">
    <source>
        <dbReference type="Pfam" id="PF01243"/>
    </source>
</evidence>
<name>A0ABP3KWZ2_9SPHN</name>
<sequence length="208" mass="23827">MSYKFLDMLTTDSVRAAQAENGAREQWEDFPGDRRFDHFDDRAAAFIAARDSFYMASVSENGWPYVQHRGGPPGFLKVLDDKTLGFADFRGNRQYISLGNVQADDRVALFMVDYPRRKRLKLLAHLAVHQLDDNPQLATRIIDTDYPGEPERLMTLTLESYDWNCPQHIVPRFTKDMVDLAAKPLQDEIARLTAENEELREKLGSQSG</sequence>
<proteinExistence type="predicted"/>
<keyword evidence="3" id="KW-1185">Reference proteome</keyword>
<evidence type="ECO:0000313" key="3">
    <source>
        <dbReference type="Proteomes" id="UP001500713"/>
    </source>
</evidence>
<protein>
    <submittedName>
        <fullName evidence="2">Pyridoxamine 5'-phosphate oxidase family protein</fullName>
    </submittedName>
</protein>
<dbReference type="Pfam" id="PF01243">
    <property type="entry name" value="PNPOx_N"/>
    <property type="match status" value="1"/>
</dbReference>
<dbReference type="Gene3D" id="2.30.110.10">
    <property type="entry name" value="Electron Transport, Fmn-binding Protein, Chain A"/>
    <property type="match status" value="1"/>
</dbReference>
<evidence type="ECO:0000313" key="2">
    <source>
        <dbReference type="EMBL" id="GAA0486956.1"/>
    </source>
</evidence>
<dbReference type="InterPro" id="IPR012349">
    <property type="entry name" value="Split_barrel_FMN-bd"/>
</dbReference>
<reference evidence="3" key="1">
    <citation type="journal article" date="2019" name="Int. J. Syst. Evol. Microbiol.">
        <title>The Global Catalogue of Microorganisms (GCM) 10K type strain sequencing project: providing services to taxonomists for standard genome sequencing and annotation.</title>
        <authorList>
            <consortium name="The Broad Institute Genomics Platform"/>
            <consortium name="The Broad Institute Genome Sequencing Center for Infectious Disease"/>
            <person name="Wu L."/>
            <person name="Ma J."/>
        </authorList>
    </citation>
    <scope>NUCLEOTIDE SEQUENCE [LARGE SCALE GENOMIC DNA]</scope>
    <source>
        <strain evidence="3">JCM 14162</strain>
    </source>
</reference>
<dbReference type="Proteomes" id="UP001500713">
    <property type="component" value="Unassembled WGS sequence"/>
</dbReference>
<feature type="domain" description="Pyridoxamine 5'-phosphate oxidase N-terminal" evidence="1">
    <location>
        <begin position="40"/>
        <end position="125"/>
    </location>
</feature>
<dbReference type="RefSeq" id="WP_229955741.1">
    <property type="nucleotide sequence ID" value="NZ_BAAAEM010000003.1"/>
</dbReference>
<dbReference type="InterPro" id="IPR011576">
    <property type="entry name" value="Pyridox_Oxase_N"/>
</dbReference>
<gene>
    <name evidence="2" type="ORF">GCM10009096_32230</name>
</gene>
<organism evidence="2 3">
    <name type="scientific">Parasphingorhabdus litoris</name>
    <dbReference type="NCBI Taxonomy" id="394733"/>
    <lineage>
        <taxon>Bacteria</taxon>
        <taxon>Pseudomonadati</taxon>
        <taxon>Pseudomonadota</taxon>
        <taxon>Alphaproteobacteria</taxon>
        <taxon>Sphingomonadales</taxon>
        <taxon>Sphingomonadaceae</taxon>
        <taxon>Parasphingorhabdus</taxon>
    </lineage>
</organism>
<comment type="caution">
    <text evidence="2">The sequence shown here is derived from an EMBL/GenBank/DDBJ whole genome shotgun (WGS) entry which is preliminary data.</text>
</comment>
<dbReference type="PANTHER" id="PTHR42815">
    <property type="entry name" value="FAD-BINDING, PUTATIVE (AFU_ORTHOLOGUE AFUA_6G07600)-RELATED"/>
    <property type="match status" value="1"/>
</dbReference>
<accession>A0ABP3KWZ2</accession>
<dbReference type="SUPFAM" id="SSF50475">
    <property type="entry name" value="FMN-binding split barrel"/>
    <property type="match status" value="1"/>
</dbReference>
<dbReference type="PANTHER" id="PTHR42815:SF2">
    <property type="entry name" value="FAD-BINDING, PUTATIVE (AFU_ORTHOLOGUE AFUA_6G07600)-RELATED"/>
    <property type="match status" value="1"/>
</dbReference>
<dbReference type="EMBL" id="BAAAEM010000003">
    <property type="protein sequence ID" value="GAA0486956.1"/>
    <property type="molecule type" value="Genomic_DNA"/>
</dbReference>